<accession>A0A7Y8Y1G0</accession>
<protein>
    <submittedName>
        <fullName evidence="5">T9SS type A sorting domain-containing protein</fullName>
    </submittedName>
</protein>
<dbReference type="NCBIfam" id="TIGR04183">
    <property type="entry name" value="Por_Secre_tail"/>
    <property type="match status" value="1"/>
</dbReference>
<evidence type="ECO:0000256" key="3">
    <source>
        <dbReference type="SAM" id="SignalP"/>
    </source>
</evidence>
<proteinExistence type="predicted"/>
<organism evidence="5 6">
    <name type="scientific">Flavobacterium agri</name>
    <dbReference type="NCBI Taxonomy" id="2743471"/>
    <lineage>
        <taxon>Bacteria</taxon>
        <taxon>Pseudomonadati</taxon>
        <taxon>Bacteroidota</taxon>
        <taxon>Flavobacteriia</taxon>
        <taxon>Flavobacteriales</taxon>
        <taxon>Flavobacteriaceae</taxon>
        <taxon>Flavobacterium</taxon>
    </lineage>
</organism>
<dbReference type="InterPro" id="IPR021655">
    <property type="entry name" value="Put_metal-bd"/>
</dbReference>
<dbReference type="InterPro" id="IPR026444">
    <property type="entry name" value="Secre_tail"/>
</dbReference>
<feature type="region of interest" description="Disordered" evidence="2">
    <location>
        <begin position="966"/>
        <end position="1006"/>
    </location>
</feature>
<dbReference type="RefSeq" id="WP_176005501.1">
    <property type="nucleotide sequence ID" value="NZ_JABWMI010000009.1"/>
</dbReference>
<dbReference type="Proteomes" id="UP000535020">
    <property type="component" value="Unassembled WGS sequence"/>
</dbReference>
<dbReference type="EMBL" id="JACBJI010000002">
    <property type="protein sequence ID" value="NYA70675.1"/>
    <property type="molecule type" value="Genomic_DNA"/>
</dbReference>
<dbReference type="SUPFAM" id="SSF63825">
    <property type="entry name" value="YWTD domain"/>
    <property type="match status" value="1"/>
</dbReference>
<keyword evidence="1 3" id="KW-0732">Signal</keyword>
<sequence length="1502" mass="160849">MKRLLQFWSVMLVSVTAIAQVPYMVKDINSTAYVSYTGNPQYITEMGGNVYFSAKTYTSGTELWKSNGTSWGTTLLKEIAAGATSSDPKNLTKVGNTVFFSANTTELWKTDGTTAGTVLVKSMPSDMANFKEFGGNLIFSTSNGLWKSDGTEAGTTLLLDGTTFSMFTIIDSIIYFACTKSPYGNELWKTDGTPAGTLLVKDINPGTSGSGPFSLTVLGSTLFFGAADATHGNELWKSDGTEAGTVMLTDLYTSGNSVYPNIAAAGGVVYFSGSSNHPIYGGELWKSDGTPAGTVLVKDIRPGSLGSNPGNFIERNGLLYFSADNASDGRELWKSDGTETGTVMVSNIYSGAPSSDPQNMKIINGTLYFSALGGANDRELWTSDGTTAGTVVVKDINPGASSNPAFLSAWNGQMIFAADGGQGIELWKTDGTAVGTKIVKDIYQDSSGSNIMEMVAFNGASYFWADDGVHGFEVWKSDGTEAGTVLLKDIYPGMYGSTPYPSRFVPYNGMLYFSAANDTHGIELWKTDGTEAGTVMAVDISVGGGSSNPQEFAIYNNLMYFQATAGDGEELWKSDGTPAGTSLVKDIEAGWTGSSPKNLTVVGNTLYFSVYSDTDSYRSELWKSDGTTAGTVFIKLVSPTEYSEPSEFRAFNGALYFVNSYPGNGMELWKSDGTASGTILLKDIWPGSTGGIGYEYAVLGNYMYFNATSSSNNQELWRTDGTTAGTVLFADINPSGSSSPTGLMTFGGNVYFTATNPTNGQELYKTDGTITSIVKEIVVGPGSSNAGALFVHNGELHFTALNPAGTNRSLWKTDGTEAGTVLLSDQNIEGGPFVSTGSKIFFQRDYFSTSPYIFYSAELWALGNCAKTNAIETQAYTSQTFNVETQAGTESCHCNLFNKLLASLDATGANPVSGTVVIKQWIESDEPAGISRRHHEIKPSLNPDTATGKVTLYFSQADFDSFNLQMPTPSSLLPQNPSDSQGISNLRIGHRKGQSSDTTGLPNSYVEPEISINPEDSHIIWNASQNRWEVSFETTGFGGFWVNTVGCEENTYYADTDADGFGDATSSVTSCIQPENFVLDNTDCDDSSASVHPGSTEIAYNGIDEDCNGTIDDGSQVFSQVLPSQCGTTLSSIGTLIGAVSHGSPVNGYRFKVVNNSDLSEQTIDRNVPNFQLTQLPNYDYAATYTISVMLKRNGIWLNYYGPSCQISTPAILDPGGSGAIDPSQCNTSLASLSTLIATTSLAGVTQYRFRVTNLTDPVGANAVQVLDRNQHWFSLTMLARYNYGTTYQVEVAVKTNGSFSNYGSACTISSPTVPMLIDCNAVINSAGTLIATSSVSHASSYRFEVTNMSSGNFETTVIDRTQNWFTFHLVPNFTPSAEYAVRVAVNTAGSWSPFGESCTITAPGAARQIATDEKPIALETEFSVLAYPNPYSNDFRLDLESAEAKAVEVKIYDTTGRLIAAQTVAADEIENLEWGKNLPSGVYTVSVLQGIHSKTLRVIKR</sequence>
<feature type="signal peptide" evidence="3">
    <location>
        <begin position="1"/>
        <end position="19"/>
    </location>
</feature>
<dbReference type="NCBIfam" id="TIGR04534">
    <property type="entry name" value="ELWxxDGT_rpt"/>
    <property type="match status" value="3"/>
</dbReference>
<feature type="chain" id="PRO_5030698837" evidence="3">
    <location>
        <begin position="20"/>
        <end position="1502"/>
    </location>
</feature>
<comment type="caution">
    <text evidence="5">The sequence shown here is derived from an EMBL/GenBank/DDBJ whole genome shotgun (WGS) entry which is preliminary data.</text>
</comment>
<gene>
    <name evidence="5" type="ORF">HZF10_07070</name>
</gene>
<evidence type="ECO:0000256" key="2">
    <source>
        <dbReference type="SAM" id="MobiDB-lite"/>
    </source>
</evidence>
<feature type="compositionally biased region" description="Polar residues" evidence="2">
    <location>
        <begin position="966"/>
        <end position="984"/>
    </location>
</feature>
<dbReference type="Pfam" id="PF11617">
    <property type="entry name" value="Cu-binding_MopE"/>
    <property type="match status" value="1"/>
</dbReference>
<evidence type="ECO:0000313" key="6">
    <source>
        <dbReference type="Proteomes" id="UP000535020"/>
    </source>
</evidence>
<dbReference type="Pfam" id="PF18962">
    <property type="entry name" value="Por_Secre_tail"/>
    <property type="match status" value="1"/>
</dbReference>
<evidence type="ECO:0000313" key="5">
    <source>
        <dbReference type="EMBL" id="NYA70675.1"/>
    </source>
</evidence>
<reference evidence="5 6" key="1">
    <citation type="submission" date="2020-07" db="EMBL/GenBank/DDBJ databases">
        <authorList>
            <person name="Sun Q."/>
        </authorList>
    </citation>
    <scope>NUCLEOTIDE SEQUENCE [LARGE SCALE GENOMIC DNA]</scope>
    <source>
        <strain evidence="5 6">MAH-1</strain>
    </source>
</reference>
<feature type="domain" description="Secretion system C-terminal sorting" evidence="4">
    <location>
        <begin position="1428"/>
        <end position="1496"/>
    </location>
</feature>
<evidence type="ECO:0000259" key="4">
    <source>
        <dbReference type="Pfam" id="PF18962"/>
    </source>
</evidence>
<name>A0A7Y8Y1G0_9FLAO</name>
<evidence type="ECO:0000256" key="1">
    <source>
        <dbReference type="ARBA" id="ARBA00022729"/>
    </source>
</evidence>
<keyword evidence="6" id="KW-1185">Reference proteome</keyword>
<dbReference type="InterPro" id="IPR030916">
    <property type="entry name" value="ELWxxDGT_rpt"/>
</dbReference>